<feature type="repeat" description="Lumazine-binding" evidence="11">
    <location>
        <begin position="7"/>
        <end position="102"/>
    </location>
</feature>
<sequence>MLYYKQMFTGIVEQIGVVTLLTSAAQGGKLTVAIGQDFLNLKLGESVAINGVCLTVVAIKRRFLEFDLSLETLKHTTLGVLKIGERVNLERAMLINGRLGGHLVTGHIDGVGEVRKKIIFDNKGFELYLSLPSDLLRYLIPKGSIAVDGISLTVADLREDLLVIAVIPHTARATTLGSKNVGDRVNLEIDILSKYIERHLAKTAIPGINQDMLDRVGFFPMGWIDN</sequence>
<dbReference type="NCBIfam" id="NF009566">
    <property type="entry name" value="PRK13020.1"/>
    <property type="match status" value="1"/>
</dbReference>
<dbReference type="GO" id="GO:0004746">
    <property type="term" value="F:riboflavin synthase activity"/>
    <property type="evidence" value="ECO:0007669"/>
    <property type="project" value="UniProtKB-UniRule"/>
</dbReference>
<comment type="subunit">
    <text evidence="4">Homotrimer.</text>
</comment>
<proteinExistence type="predicted"/>
<dbReference type="AlphaFoldDB" id="A0A2H0XWI3"/>
<evidence type="ECO:0000256" key="10">
    <source>
        <dbReference type="NCBIfam" id="TIGR00187"/>
    </source>
</evidence>
<evidence type="ECO:0000256" key="4">
    <source>
        <dbReference type="ARBA" id="ARBA00011233"/>
    </source>
</evidence>
<feature type="domain" description="Lumazine-binding" evidence="12">
    <location>
        <begin position="103"/>
        <end position="200"/>
    </location>
</feature>
<keyword evidence="7" id="KW-0686">Riboflavin biosynthesis</keyword>
<dbReference type="InterPro" id="IPR026017">
    <property type="entry name" value="Lumazine-bd_dom"/>
</dbReference>
<organism evidence="13 14">
    <name type="scientific">Candidatus Saganbacteria bacterium CG08_land_8_20_14_0_20_45_16</name>
    <dbReference type="NCBI Taxonomy" id="2014293"/>
    <lineage>
        <taxon>Bacteria</taxon>
        <taxon>Bacillati</taxon>
        <taxon>Saganbacteria</taxon>
    </lineage>
</organism>
<dbReference type="SUPFAM" id="SSF63380">
    <property type="entry name" value="Riboflavin synthase domain-like"/>
    <property type="match status" value="2"/>
</dbReference>
<comment type="pathway">
    <text evidence="3">Cofactor biosynthesis; riboflavin biosynthesis; riboflavin from 2-hydroxy-3-oxobutyl phosphate and 5-amino-6-(D-ribitylamino)uracil: step 2/2.</text>
</comment>
<dbReference type="NCBIfam" id="NF006767">
    <property type="entry name" value="PRK09289.1"/>
    <property type="match status" value="1"/>
</dbReference>
<evidence type="ECO:0000256" key="7">
    <source>
        <dbReference type="ARBA" id="ARBA00022619"/>
    </source>
</evidence>
<dbReference type="PIRSF" id="PIRSF000498">
    <property type="entry name" value="Riboflavin_syn_A"/>
    <property type="match status" value="1"/>
</dbReference>
<dbReference type="CDD" id="cd00402">
    <property type="entry name" value="Riboflavin_synthase_like"/>
    <property type="match status" value="1"/>
</dbReference>
<protein>
    <recommendedName>
        <fullName evidence="6 10">Riboflavin synthase</fullName>
        <ecNumber evidence="5 10">2.5.1.9</ecNumber>
    </recommendedName>
</protein>
<evidence type="ECO:0000313" key="14">
    <source>
        <dbReference type="Proteomes" id="UP000231343"/>
    </source>
</evidence>
<evidence type="ECO:0000313" key="13">
    <source>
        <dbReference type="EMBL" id="PIS29297.1"/>
    </source>
</evidence>
<keyword evidence="9" id="KW-0677">Repeat</keyword>
<dbReference type="InterPro" id="IPR023366">
    <property type="entry name" value="ATP_synth_asu-like_sf"/>
</dbReference>
<dbReference type="EMBL" id="PEYM01000091">
    <property type="protein sequence ID" value="PIS29297.1"/>
    <property type="molecule type" value="Genomic_DNA"/>
</dbReference>
<evidence type="ECO:0000256" key="11">
    <source>
        <dbReference type="PROSITE-ProRule" id="PRU00524"/>
    </source>
</evidence>
<evidence type="ECO:0000256" key="8">
    <source>
        <dbReference type="ARBA" id="ARBA00022679"/>
    </source>
</evidence>
<feature type="repeat" description="Lumazine-binding" evidence="11">
    <location>
        <begin position="103"/>
        <end position="200"/>
    </location>
</feature>
<comment type="function">
    <text evidence="2">Catalyzes the dismutation of two molecules of 6,7-dimethyl-8-ribityllumazine, resulting in the formation of riboflavin and 5-amino-6-(D-ribitylamino)uracil.</text>
</comment>
<comment type="caution">
    <text evidence="13">The sequence shown here is derived from an EMBL/GenBank/DDBJ whole genome shotgun (WGS) entry which is preliminary data.</text>
</comment>
<reference evidence="13 14" key="1">
    <citation type="submission" date="2017-09" db="EMBL/GenBank/DDBJ databases">
        <title>Depth-based differentiation of microbial function through sediment-hosted aquifers and enrichment of novel symbionts in the deep terrestrial subsurface.</title>
        <authorList>
            <person name="Probst A.J."/>
            <person name="Ladd B."/>
            <person name="Jarett J.K."/>
            <person name="Geller-Mcgrath D.E."/>
            <person name="Sieber C.M."/>
            <person name="Emerson J.B."/>
            <person name="Anantharaman K."/>
            <person name="Thomas B.C."/>
            <person name="Malmstrom R."/>
            <person name="Stieglmeier M."/>
            <person name="Klingl A."/>
            <person name="Woyke T."/>
            <person name="Ryan C.M."/>
            <person name="Banfield J.F."/>
        </authorList>
    </citation>
    <scope>NUCLEOTIDE SEQUENCE [LARGE SCALE GENOMIC DNA]</scope>
    <source>
        <strain evidence="13">CG08_land_8_20_14_0_20_45_16</strain>
    </source>
</reference>
<dbReference type="Gene3D" id="2.40.30.20">
    <property type="match status" value="2"/>
</dbReference>
<dbReference type="Proteomes" id="UP000231343">
    <property type="component" value="Unassembled WGS sequence"/>
</dbReference>
<accession>A0A2H0XWI3</accession>
<feature type="domain" description="Lumazine-binding" evidence="12">
    <location>
        <begin position="7"/>
        <end position="102"/>
    </location>
</feature>
<dbReference type="InterPro" id="IPR001783">
    <property type="entry name" value="Lumazine-bd"/>
</dbReference>
<dbReference type="PROSITE" id="PS51177">
    <property type="entry name" value="LUMAZINE_BIND"/>
    <property type="match status" value="2"/>
</dbReference>
<dbReference type="PANTHER" id="PTHR21098">
    <property type="entry name" value="RIBOFLAVIN SYNTHASE ALPHA CHAIN"/>
    <property type="match status" value="1"/>
</dbReference>
<comment type="catalytic activity">
    <reaction evidence="1">
        <text>2 6,7-dimethyl-8-(1-D-ribityl)lumazine + H(+) = 5-amino-6-(D-ribitylamino)uracil + riboflavin</text>
        <dbReference type="Rhea" id="RHEA:20772"/>
        <dbReference type="ChEBI" id="CHEBI:15378"/>
        <dbReference type="ChEBI" id="CHEBI:15934"/>
        <dbReference type="ChEBI" id="CHEBI:57986"/>
        <dbReference type="ChEBI" id="CHEBI:58201"/>
        <dbReference type="EC" id="2.5.1.9"/>
    </reaction>
</comment>
<dbReference type="FunFam" id="2.40.30.20:FF:000003">
    <property type="entry name" value="Riboflavin synthase, alpha subunit"/>
    <property type="match status" value="1"/>
</dbReference>
<evidence type="ECO:0000259" key="12">
    <source>
        <dbReference type="PROSITE" id="PS51177"/>
    </source>
</evidence>
<evidence type="ECO:0000256" key="9">
    <source>
        <dbReference type="ARBA" id="ARBA00022737"/>
    </source>
</evidence>
<evidence type="ECO:0000256" key="3">
    <source>
        <dbReference type="ARBA" id="ARBA00004887"/>
    </source>
</evidence>
<dbReference type="InterPro" id="IPR017938">
    <property type="entry name" value="Riboflavin_synthase-like_b-brl"/>
</dbReference>
<dbReference type="NCBIfam" id="TIGR00187">
    <property type="entry name" value="ribE"/>
    <property type="match status" value="1"/>
</dbReference>
<evidence type="ECO:0000256" key="6">
    <source>
        <dbReference type="ARBA" id="ARBA00013950"/>
    </source>
</evidence>
<evidence type="ECO:0000256" key="2">
    <source>
        <dbReference type="ARBA" id="ARBA00002803"/>
    </source>
</evidence>
<name>A0A2H0XWI3_UNCSA</name>
<dbReference type="EC" id="2.5.1.9" evidence="5 10"/>
<keyword evidence="8" id="KW-0808">Transferase</keyword>
<dbReference type="FunFam" id="2.40.30.20:FF:000004">
    <property type="entry name" value="Riboflavin synthase, alpha subunit"/>
    <property type="match status" value="1"/>
</dbReference>
<dbReference type="GO" id="GO:0009231">
    <property type="term" value="P:riboflavin biosynthetic process"/>
    <property type="evidence" value="ECO:0007669"/>
    <property type="project" value="UniProtKB-KW"/>
</dbReference>
<dbReference type="PANTHER" id="PTHR21098:SF12">
    <property type="entry name" value="RIBOFLAVIN SYNTHASE"/>
    <property type="match status" value="1"/>
</dbReference>
<dbReference type="Pfam" id="PF00677">
    <property type="entry name" value="Lum_binding"/>
    <property type="match status" value="2"/>
</dbReference>
<evidence type="ECO:0000256" key="1">
    <source>
        <dbReference type="ARBA" id="ARBA00000968"/>
    </source>
</evidence>
<gene>
    <name evidence="13" type="ORF">COT42_05815</name>
</gene>
<evidence type="ECO:0000256" key="5">
    <source>
        <dbReference type="ARBA" id="ARBA00012827"/>
    </source>
</evidence>